<feature type="domain" description="RNA 3'-terminal phosphate cyclase" evidence="1">
    <location>
        <begin position="8"/>
        <end position="56"/>
    </location>
</feature>
<dbReference type="Gene3D" id="3.65.10.20">
    <property type="entry name" value="RNA 3'-terminal phosphate cyclase domain"/>
    <property type="match status" value="1"/>
</dbReference>
<dbReference type="InterPro" id="IPR013792">
    <property type="entry name" value="RNA3'P_cycl/enolpyr_Trfase_a/b"/>
</dbReference>
<reference evidence="2" key="2">
    <citation type="submission" date="2020-11" db="EMBL/GenBank/DDBJ databases">
        <authorList>
            <person name="McCartney M.A."/>
            <person name="Auch B."/>
            <person name="Kono T."/>
            <person name="Mallez S."/>
            <person name="Becker A."/>
            <person name="Gohl D.M."/>
            <person name="Silverstein K.A.T."/>
            <person name="Koren S."/>
            <person name="Bechman K.B."/>
            <person name="Herman A."/>
            <person name="Abrahante J.E."/>
            <person name="Garbe J."/>
        </authorList>
    </citation>
    <scope>NUCLEOTIDE SEQUENCE</scope>
    <source>
        <strain evidence="2">Duluth1</strain>
        <tissue evidence="2">Whole animal</tissue>
    </source>
</reference>
<comment type="caution">
    <text evidence="2">The sequence shown here is derived from an EMBL/GenBank/DDBJ whole genome shotgun (WGS) entry which is preliminary data.</text>
</comment>
<dbReference type="InterPro" id="IPR037136">
    <property type="entry name" value="RNA3'_phos_cyclase_dom_sf"/>
</dbReference>
<keyword evidence="3" id="KW-1185">Reference proteome</keyword>
<dbReference type="InterPro" id="IPR023797">
    <property type="entry name" value="RNA3'_phos_cyclase_dom"/>
</dbReference>
<name>A0A9D4BHS2_DREPO</name>
<evidence type="ECO:0000259" key="1">
    <source>
        <dbReference type="Pfam" id="PF01137"/>
    </source>
</evidence>
<evidence type="ECO:0000313" key="3">
    <source>
        <dbReference type="Proteomes" id="UP000828390"/>
    </source>
</evidence>
<dbReference type="EMBL" id="JAIWYP010000016">
    <property type="protein sequence ID" value="KAH3695304.1"/>
    <property type="molecule type" value="Genomic_DNA"/>
</dbReference>
<organism evidence="2 3">
    <name type="scientific">Dreissena polymorpha</name>
    <name type="common">Zebra mussel</name>
    <name type="synonym">Mytilus polymorpha</name>
    <dbReference type="NCBI Taxonomy" id="45954"/>
    <lineage>
        <taxon>Eukaryota</taxon>
        <taxon>Metazoa</taxon>
        <taxon>Spiralia</taxon>
        <taxon>Lophotrochozoa</taxon>
        <taxon>Mollusca</taxon>
        <taxon>Bivalvia</taxon>
        <taxon>Autobranchia</taxon>
        <taxon>Heteroconchia</taxon>
        <taxon>Euheterodonta</taxon>
        <taxon>Imparidentia</taxon>
        <taxon>Neoheterodontei</taxon>
        <taxon>Myida</taxon>
        <taxon>Dreissenoidea</taxon>
        <taxon>Dreissenidae</taxon>
        <taxon>Dreissena</taxon>
    </lineage>
</organism>
<dbReference type="Proteomes" id="UP000828390">
    <property type="component" value="Unassembled WGS sequence"/>
</dbReference>
<protein>
    <recommendedName>
        <fullName evidence="1">RNA 3'-terminal phosphate cyclase domain-containing protein</fullName>
    </recommendedName>
</protein>
<proteinExistence type="predicted"/>
<dbReference type="Pfam" id="PF01137">
    <property type="entry name" value="RTC"/>
    <property type="match status" value="1"/>
</dbReference>
<accession>A0A9D4BHS2</accession>
<dbReference type="GO" id="GO:0003824">
    <property type="term" value="F:catalytic activity"/>
    <property type="evidence" value="ECO:0007669"/>
    <property type="project" value="InterPro"/>
</dbReference>
<dbReference type="AlphaFoldDB" id="A0A9D4BHS2"/>
<gene>
    <name evidence="2" type="ORF">DPMN_082761</name>
</gene>
<evidence type="ECO:0000313" key="2">
    <source>
        <dbReference type="EMBL" id="KAH3695304.1"/>
    </source>
</evidence>
<reference evidence="2" key="1">
    <citation type="journal article" date="2019" name="bioRxiv">
        <title>The Genome of the Zebra Mussel, Dreissena polymorpha: A Resource for Invasive Species Research.</title>
        <authorList>
            <person name="McCartney M.A."/>
            <person name="Auch B."/>
            <person name="Kono T."/>
            <person name="Mallez S."/>
            <person name="Zhang Y."/>
            <person name="Obille A."/>
            <person name="Becker A."/>
            <person name="Abrahante J.E."/>
            <person name="Garbe J."/>
            <person name="Badalamenti J.P."/>
            <person name="Herman A."/>
            <person name="Mangelson H."/>
            <person name="Liachko I."/>
            <person name="Sullivan S."/>
            <person name="Sone E.D."/>
            <person name="Koren S."/>
            <person name="Silverstein K.A.T."/>
            <person name="Beckman K.B."/>
            <person name="Gohl D.M."/>
        </authorList>
    </citation>
    <scope>NUCLEOTIDE SEQUENCE</scope>
    <source>
        <strain evidence="2">Duluth1</strain>
        <tissue evidence="2">Whole animal</tissue>
    </source>
</reference>
<dbReference type="SUPFAM" id="SSF55205">
    <property type="entry name" value="EPT/RTPC-like"/>
    <property type="match status" value="1"/>
</dbReference>
<sequence>MYVSCACRSQHLTGIQLICDICGGKLTGGKVGSTEIVFQPSKVRAGNYLADTHTAG</sequence>